<dbReference type="EMBL" id="CABPRJ010000001">
    <property type="protein sequence ID" value="VVC24225.1"/>
    <property type="molecule type" value="Genomic_DNA"/>
</dbReference>
<evidence type="ECO:0000256" key="1">
    <source>
        <dbReference type="SAM" id="SignalP"/>
    </source>
</evidence>
<name>A0A5E4LX19_9HEMI</name>
<reference evidence="2 3" key="1">
    <citation type="submission" date="2019-08" db="EMBL/GenBank/DDBJ databases">
        <authorList>
            <person name="Alioto T."/>
            <person name="Alioto T."/>
            <person name="Gomez Garrido J."/>
        </authorList>
    </citation>
    <scope>NUCLEOTIDE SEQUENCE [LARGE SCALE GENOMIC DNA]</scope>
</reference>
<sequence>MVRIRMVLMISIAIFAIDSILHVEAGKGTDDRVKNLSTRASVHKDKLKSHTDMIQSKYGSLTKEAVEELTNITNFVLNHIMDSTKFKLYLKNTFETLEKYAVGQINSRVDKLRRAYTKWELKKFQKTKRPKVKQ</sequence>
<dbReference type="OrthoDB" id="6623778at2759"/>
<feature type="signal peptide" evidence="1">
    <location>
        <begin position="1"/>
        <end position="25"/>
    </location>
</feature>
<accession>A0A5E4LX19</accession>
<dbReference type="AlphaFoldDB" id="A0A5E4LX19"/>
<feature type="chain" id="PRO_5023043469" evidence="1">
    <location>
        <begin position="26"/>
        <end position="134"/>
    </location>
</feature>
<keyword evidence="3" id="KW-1185">Reference proteome</keyword>
<protein>
    <submittedName>
        <fullName evidence="2">Uncharacterized protein</fullName>
    </submittedName>
</protein>
<proteinExistence type="predicted"/>
<keyword evidence="1" id="KW-0732">Signal</keyword>
<organism evidence="2 3">
    <name type="scientific">Cinara cedri</name>
    <dbReference type="NCBI Taxonomy" id="506608"/>
    <lineage>
        <taxon>Eukaryota</taxon>
        <taxon>Metazoa</taxon>
        <taxon>Ecdysozoa</taxon>
        <taxon>Arthropoda</taxon>
        <taxon>Hexapoda</taxon>
        <taxon>Insecta</taxon>
        <taxon>Pterygota</taxon>
        <taxon>Neoptera</taxon>
        <taxon>Paraneoptera</taxon>
        <taxon>Hemiptera</taxon>
        <taxon>Sternorrhyncha</taxon>
        <taxon>Aphidomorpha</taxon>
        <taxon>Aphidoidea</taxon>
        <taxon>Aphididae</taxon>
        <taxon>Lachninae</taxon>
        <taxon>Cinara</taxon>
    </lineage>
</organism>
<gene>
    <name evidence="2" type="ORF">CINCED_3A018965</name>
</gene>
<evidence type="ECO:0000313" key="2">
    <source>
        <dbReference type="EMBL" id="VVC24225.1"/>
    </source>
</evidence>
<evidence type="ECO:0000313" key="3">
    <source>
        <dbReference type="Proteomes" id="UP000325440"/>
    </source>
</evidence>
<dbReference type="Proteomes" id="UP000325440">
    <property type="component" value="Unassembled WGS sequence"/>
</dbReference>